<feature type="non-terminal residue" evidence="1">
    <location>
        <position position="47"/>
    </location>
</feature>
<evidence type="ECO:0000313" key="1">
    <source>
        <dbReference type="EMBL" id="GAH95746.1"/>
    </source>
</evidence>
<dbReference type="AlphaFoldDB" id="X1JLX2"/>
<sequence>MYKEHPSFIPPDDADIKIWRYMDFTKFVAFLDSKSLWFTRADRFGDP</sequence>
<comment type="caution">
    <text evidence="1">The sequence shown here is derived from an EMBL/GenBank/DDBJ whole genome shotgun (WGS) entry which is preliminary data.</text>
</comment>
<dbReference type="EMBL" id="BARV01001400">
    <property type="protein sequence ID" value="GAH95746.1"/>
    <property type="molecule type" value="Genomic_DNA"/>
</dbReference>
<gene>
    <name evidence="1" type="ORF">S06H3_04090</name>
</gene>
<accession>X1JLX2</accession>
<name>X1JLX2_9ZZZZ</name>
<organism evidence="1">
    <name type="scientific">marine sediment metagenome</name>
    <dbReference type="NCBI Taxonomy" id="412755"/>
    <lineage>
        <taxon>unclassified sequences</taxon>
        <taxon>metagenomes</taxon>
        <taxon>ecological metagenomes</taxon>
    </lineage>
</organism>
<protein>
    <submittedName>
        <fullName evidence="1">Uncharacterized protein</fullName>
    </submittedName>
</protein>
<reference evidence="1" key="1">
    <citation type="journal article" date="2014" name="Front. Microbiol.">
        <title>High frequency of phylogenetically diverse reductive dehalogenase-homologous genes in deep subseafloor sedimentary metagenomes.</title>
        <authorList>
            <person name="Kawai M."/>
            <person name="Futagami T."/>
            <person name="Toyoda A."/>
            <person name="Takaki Y."/>
            <person name="Nishi S."/>
            <person name="Hori S."/>
            <person name="Arai W."/>
            <person name="Tsubouchi T."/>
            <person name="Morono Y."/>
            <person name="Uchiyama I."/>
            <person name="Ito T."/>
            <person name="Fujiyama A."/>
            <person name="Inagaki F."/>
            <person name="Takami H."/>
        </authorList>
    </citation>
    <scope>NUCLEOTIDE SEQUENCE</scope>
    <source>
        <strain evidence="1">Expedition CK06-06</strain>
    </source>
</reference>
<proteinExistence type="predicted"/>